<protein>
    <submittedName>
        <fullName evidence="1">Uncharacterized protein</fullName>
    </submittedName>
</protein>
<dbReference type="EMBL" id="MEUW01000004">
    <property type="protein sequence ID" value="OGC44928.1"/>
    <property type="molecule type" value="Genomic_DNA"/>
</dbReference>
<gene>
    <name evidence="1" type="ORF">A2V54_01385</name>
</gene>
<organism evidence="1 2">
    <name type="scientific">candidate division WWE3 bacterium RBG_19FT_COMBO_53_11</name>
    <dbReference type="NCBI Taxonomy" id="1802613"/>
    <lineage>
        <taxon>Bacteria</taxon>
        <taxon>Katanobacteria</taxon>
    </lineage>
</organism>
<dbReference type="STRING" id="1802613.A2V54_01385"/>
<accession>A0A1F4UIX7</accession>
<evidence type="ECO:0000313" key="2">
    <source>
        <dbReference type="Proteomes" id="UP000176583"/>
    </source>
</evidence>
<dbReference type="AlphaFoldDB" id="A0A1F4UIX7"/>
<name>A0A1F4UIX7_UNCKA</name>
<evidence type="ECO:0000313" key="1">
    <source>
        <dbReference type="EMBL" id="OGC44928.1"/>
    </source>
</evidence>
<sequence length="119" mass="13381">MSKIRLEFNREESYVLLVATECIRQLFCEEDGGIPLVTALRSAAGNREYTDLGVTFSSFDDLRSLTVRVSAGDRWPKEGRVFLKADEPNLDDLHFDFRLEGNPANPKVHFTRLSSGSGN</sequence>
<comment type="caution">
    <text evidence="1">The sequence shown here is derived from an EMBL/GenBank/DDBJ whole genome shotgun (WGS) entry which is preliminary data.</text>
</comment>
<reference evidence="1 2" key="1">
    <citation type="journal article" date="2016" name="Nat. Commun.">
        <title>Thousands of microbial genomes shed light on interconnected biogeochemical processes in an aquifer system.</title>
        <authorList>
            <person name="Anantharaman K."/>
            <person name="Brown C.T."/>
            <person name="Hug L.A."/>
            <person name="Sharon I."/>
            <person name="Castelle C.J."/>
            <person name="Probst A.J."/>
            <person name="Thomas B.C."/>
            <person name="Singh A."/>
            <person name="Wilkins M.J."/>
            <person name="Karaoz U."/>
            <person name="Brodie E.L."/>
            <person name="Williams K.H."/>
            <person name="Hubbard S.S."/>
            <person name="Banfield J.F."/>
        </authorList>
    </citation>
    <scope>NUCLEOTIDE SEQUENCE [LARGE SCALE GENOMIC DNA]</scope>
</reference>
<dbReference type="Proteomes" id="UP000176583">
    <property type="component" value="Unassembled WGS sequence"/>
</dbReference>
<proteinExistence type="predicted"/>